<comment type="caution">
    <text evidence="2">The sequence shown here is derived from an EMBL/GenBank/DDBJ whole genome shotgun (WGS) entry which is preliminary data.</text>
</comment>
<name>A0A2S5KP55_9PROT</name>
<evidence type="ECO:0000256" key="1">
    <source>
        <dbReference type="SAM" id="Phobius"/>
    </source>
</evidence>
<keyword evidence="1" id="KW-0812">Transmembrane</keyword>
<reference evidence="2 3" key="1">
    <citation type="submission" date="2018-02" db="EMBL/GenBank/DDBJ databases">
        <title>novel marine gammaproteobacteria from coastal saline agro ecosystem.</title>
        <authorList>
            <person name="Krishnan R."/>
            <person name="Ramesh Kumar N."/>
        </authorList>
    </citation>
    <scope>NUCLEOTIDE SEQUENCE [LARGE SCALE GENOMIC DNA]</scope>
    <source>
        <strain evidence="2 3">228</strain>
    </source>
</reference>
<evidence type="ECO:0008006" key="4">
    <source>
        <dbReference type="Google" id="ProtNLM"/>
    </source>
</evidence>
<accession>A0A2S5KP55</accession>
<evidence type="ECO:0000313" key="3">
    <source>
        <dbReference type="Proteomes" id="UP000238196"/>
    </source>
</evidence>
<organism evidence="2 3">
    <name type="scientific">Proteobacteria bacterium 228</name>
    <dbReference type="NCBI Taxonomy" id="2083153"/>
    <lineage>
        <taxon>Bacteria</taxon>
        <taxon>Pseudomonadati</taxon>
        <taxon>Pseudomonadota</taxon>
    </lineage>
</organism>
<evidence type="ECO:0000313" key="2">
    <source>
        <dbReference type="EMBL" id="PPC76627.1"/>
    </source>
</evidence>
<gene>
    <name evidence="2" type="ORF">C4K68_14465</name>
</gene>
<feature type="transmembrane region" description="Helical" evidence="1">
    <location>
        <begin position="158"/>
        <end position="177"/>
    </location>
</feature>
<dbReference type="Proteomes" id="UP000238196">
    <property type="component" value="Unassembled WGS sequence"/>
</dbReference>
<protein>
    <recommendedName>
        <fullName evidence="4">HAMP domain-containing protein</fullName>
    </recommendedName>
</protein>
<dbReference type="AlphaFoldDB" id="A0A2S5KP55"/>
<sequence>MTGLTGKVAAALIAVLAMAITLTTTLNILRYEEAYDRLVTQRLDVIASEIKRDLLIGIDLGLQLNALENLQDILQRPVNRYPDLANVAVYSCQQQLIASSGDTPATAAPPSVGTHFNKDSATVTAALTDSLGACAGYLSIAQHDDVFAATRASVRQTLIWAGLIAMLVALPSLYFIVRLFRRHNRLLDALNSDASQLESQEALDNLTTDDAISGDEALLKAYVAAREPLRKALQQPHNSPLREGESV</sequence>
<keyword evidence="1" id="KW-0472">Membrane</keyword>
<keyword evidence="1" id="KW-1133">Transmembrane helix</keyword>
<dbReference type="EMBL" id="PRLP01000046">
    <property type="protein sequence ID" value="PPC76627.1"/>
    <property type="molecule type" value="Genomic_DNA"/>
</dbReference>
<proteinExistence type="predicted"/>